<dbReference type="AlphaFoldDB" id="A0A3A3ZF76"/>
<dbReference type="GO" id="GO:0016020">
    <property type="term" value="C:membrane"/>
    <property type="evidence" value="ECO:0007669"/>
    <property type="project" value="UniProtKB-SubCell"/>
</dbReference>
<dbReference type="EMBL" id="QZEZ01000008">
    <property type="protein sequence ID" value="RJK93777.1"/>
    <property type="molecule type" value="Genomic_DNA"/>
</dbReference>
<feature type="compositionally biased region" description="Basic and acidic residues" evidence="5">
    <location>
        <begin position="1"/>
        <end position="18"/>
    </location>
</feature>
<accession>A0A3A3ZF76</accession>
<dbReference type="PANTHER" id="PTHR30168">
    <property type="entry name" value="PUTATIVE MEMBRANE PROTEIN YPFJ"/>
    <property type="match status" value="1"/>
</dbReference>
<comment type="caution">
    <text evidence="6">The sequence shown here is derived from an EMBL/GenBank/DDBJ whole genome shotgun (WGS) entry which is preliminary data.</text>
</comment>
<reference evidence="6 7" key="1">
    <citation type="submission" date="2018-09" db="EMBL/GenBank/DDBJ databases">
        <title>YIM 75000 draft genome.</title>
        <authorList>
            <person name="Tang S."/>
            <person name="Feng Y."/>
        </authorList>
    </citation>
    <scope>NUCLEOTIDE SEQUENCE [LARGE SCALE GENOMIC DNA]</scope>
    <source>
        <strain evidence="6 7">YIM 75000</strain>
    </source>
</reference>
<dbReference type="GO" id="GO:0006508">
    <property type="term" value="P:proteolysis"/>
    <property type="evidence" value="ECO:0007669"/>
    <property type="project" value="UniProtKB-KW"/>
</dbReference>
<dbReference type="InterPro" id="IPR007343">
    <property type="entry name" value="Uncharacterised_pept_Zn_put"/>
</dbReference>
<sequence>MDFDDRRVDVGGVQDRRGGGLRGGGLRGGGLRGGGLRRGGRGVPVAVGGGGLGVVGLLLVLAVNLLGGGGGAGGGGFDLSQVQPGVLGSGPLAGGESTAELEERCNGEGALERYADCFVIKVSNEVDEVWTEELPAATGVDYRPPSLVFFSGGTSTGCGGASSEVGPFYCPPDEAIFLDLDFLDQLQAQFGAEGRYATAYIVAHEAGHHLQTLLGTERQVRAAQQAGPDRRNALSVALELQADCYAGVWGRQADDRGNLSVTGAEVDQALRAAAAVGDDRIQQRTQGRVDPESWTHGSAEQRRSWYERGFTTGDPAACDTFAR</sequence>
<feature type="compositionally biased region" description="Basic and acidic residues" evidence="5">
    <location>
        <begin position="281"/>
        <end position="306"/>
    </location>
</feature>
<protein>
    <submittedName>
        <fullName evidence="6">Metalloprotease</fullName>
    </submittedName>
</protein>
<keyword evidence="7" id="KW-1185">Reference proteome</keyword>
<feature type="region of interest" description="Disordered" evidence="5">
    <location>
        <begin position="281"/>
        <end position="308"/>
    </location>
</feature>
<feature type="region of interest" description="Disordered" evidence="5">
    <location>
        <begin position="1"/>
        <end position="26"/>
    </location>
</feature>
<name>A0A3A3ZF76_9ACTN</name>
<keyword evidence="3" id="KW-1133">Transmembrane helix</keyword>
<evidence type="ECO:0000256" key="2">
    <source>
        <dbReference type="ARBA" id="ARBA00022692"/>
    </source>
</evidence>
<dbReference type="Proteomes" id="UP000265614">
    <property type="component" value="Unassembled WGS sequence"/>
</dbReference>
<evidence type="ECO:0000313" key="6">
    <source>
        <dbReference type="EMBL" id="RJK93777.1"/>
    </source>
</evidence>
<keyword evidence="6" id="KW-0378">Hydrolase</keyword>
<evidence type="ECO:0000256" key="4">
    <source>
        <dbReference type="ARBA" id="ARBA00023136"/>
    </source>
</evidence>
<evidence type="ECO:0000256" key="3">
    <source>
        <dbReference type="ARBA" id="ARBA00022989"/>
    </source>
</evidence>
<evidence type="ECO:0000313" key="7">
    <source>
        <dbReference type="Proteomes" id="UP000265614"/>
    </source>
</evidence>
<dbReference type="RefSeq" id="WP_119951448.1">
    <property type="nucleotide sequence ID" value="NZ_QZEZ01000008.1"/>
</dbReference>
<gene>
    <name evidence="6" type="ORF">D5H78_15710</name>
</gene>
<keyword evidence="6" id="KW-0645">Protease</keyword>
<dbReference type="GO" id="GO:0008237">
    <property type="term" value="F:metallopeptidase activity"/>
    <property type="evidence" value="ECO:0007669"/>
    <property type="project" value="UniProtKB-KW"/>
</dbReference>
<comment type="subcellular location">
    <subcellularLocation>
        <location evidence="1">Membrane</location>
        <topology evidence="1">Single-pass membrane protein</topology>
    </subcellularLocation>
</comment>
<organism evidence="6 7">
    <name type="scientific">Vallicoccus soli</name>
    <dbReference type="NCBI Taxonomy" id="2339232"/>
    <lineage>
        <taxon>Bacteria</taxon>
        <taxon>Bacillati</taxon>
        <taxon>Actinomycetota</taxon>
        <taxon>Actinomycetes</taxon>
        <taxon>Motilibacterales</taxon>
        <taxon>Vallicoccaceae</taxon>
        <taxon>Vallicoccus</taxon>
    </lineage>
</organism>
<keyword evidence="4" id="KW-0472">Membrane</keyword>
<dbReference type="Pfam" id="PF04228">
    <property type="entry name" value="Zn_peptidase"/>
    <property type="match status" value="1"/>
</dbReference>
<proteinExistence type="predicted"/>
<dbReference type="OrthoDB" id="9774900at2"/>
<keyword evidence="6" id="KW-0482">Metalloprotease</keyword>
<evidence type="ECO:0000256" key="1">
    <source>
        <dbReference type="ARBA" id="ARBA00004167"/>
    </source>
</evidence>
<dbReference type="PANTHER" id="PTHR30168:SF0">
    <property type="entry name" value="INNER MEMBRANE PROTEIN"/>
    <property type="match status" value="1"/>
</dbReference>
<evidence type="ECO:0000256" key="5">
    <source>
        <dbReference type="SAM" id="MobiDB-lite"/>
    </source>
</evidence>
<keyword evidence="2" id="KW-0812">Transmembrane</keyword>